<keyword evidence="10 11" id="KW-0486">Methionine biosynthesis</keyword>
<dbReference type="Pfam" id="PF00742">
    <property type="entry name" value="Homoserine_dh"/>
    <property type="match status" value="1"/>
</dbReference>
<dbReference type="InterPro" id="IPR019811">
    <property type="entry name" value="HDH_CS"/>
</dbReference>
<comment type="similarity">
    <text evidence="3 12">Belongs to the homoserine dehydrogenase family.</text>
</comment>
<dbReference type="PANTHER" id="PTHR43331:SF1">
    <property type="entry name" value="HOMOSERINE DEHYDROGENASE"/>
    <property type="match status" value="1"/>
</dbReference>
<evidence type="ECO:0000259" key="13">
    <source>
        <dbReference type="PROSITE" id="PS51671"/>
    </source>
</evidence>
<comment type="catalytic activity">
    <reaction evidence="11">
        <text>L-homoserine + NADP(+) = L-aspartate 4-semialdehyde + NADPH + H(+)</text>
        <dbReference type="Rhea" id="RHEA:15761"/>
        <dbReference type="ChEBI" id="CHEBI:15378"/>
        <dbReference type="ChEBI" id="CHEBI:57476"/>
        <dbReference type="ChEBI" id="CHEBI:57783"/>
        <dbReference type="ChEBI" id="CHEBI:58349"/>
        <dbReference type="ChEBI" id="CHEBI:537519"/>
        <dbReference type="EC" id="1.1.1.3"/>
    </reaction>
</comment>
<evidence type="ECO:0000256" key="1">
    <source>
        <dbReference type="ARBA" id="ARBA00005056"/>
    </source>
</evidence>
<evidence type="ECO:0000256" key="10">
    <source>
        <dbReference type="ARBA" id="ARBA00023167"/>
    </source>
</evidence>
<dbReference type="EMBL" id="MCRM02000004">
    <property type="protein sequence ID" value="PNV76091.1"/>
    <property type="molecule type" value="Genomic_DNA"/>
</dbReference>
<dbReference type="InterPro" id="IPR001342">
    <property type="entry name" value="HDH_cat"/>
</dbReference>
<dbReference type="Pfam" id="PF01842">
    <property type="entry name" value="ACT"/>
    <property type="match status" value="1"/>
</dbReference>
<dbReference type="Gene3D" id="3.30.360.10">
    <property type="entry name" value="Dihydrodipicolinate Reductase, domain 2"/>
    <property type="match status" value="1"/>
</dbReference>
<comment type="pathway">
    <text evidence="1 11">Amino-acid biosynthesis; L-threonine biosynthesis; L-threonine from L-aspartate: step 3/5.</text>
</comment>
<dbReference type="InterPro" id="IPR045865">
    <property type="entry name" value="ACT-like_dom_sf"/>
</dbReference>
<feature type="domain" description="ACT" evidence="13">
    <location>
        <begin position="350"/>
        <end position="424"/>
    </location>
</feature>
<dbReference type="PROSITE" id="PS51671">
    <property type="entry name" value="ACT"/>
    <property type="match status" value="1"/>
</dbReference>
<evidence type="ECO:0000256" key="2">
    <source>
        <dbReference type="ARBA" id="ARBA00005062"/>
    </source>
</evidence>
<evidence type="ECO:0000256" key="7">
    <source>
        <dbReference type="ARBA" id="ARBA00022697"/>
    </source>
</evidence>
<dbReference type="SUPFAM" id="SSF55347">
    <property type="entry name" value="Glyceraldehyde-3-phosphate dehydrogenase-like, C-terminal domain"/>
    <property type="match status" value="1"/>
</dbReference>
<dbReference type="Gene3D" id="3.40.50.720">
    <property type="entry name" value="NAD(P)-binding Rossmann-like Domain"/>
    <property type="match status" value="1"/>
</dbReference>
<dbReference type="RefSeq" id="WP_020989123.1">
    <property type="nucleotide sequence ID" value="NZ_MCRM02000004.1"/>
</dbReference>
<keyword evidence="7 11" id="KW-0791">Threonine biosynthesis</keyword>
<evidence type="ECO:0000256" key="5">
    <source>
        <dbReference type="ARBA" id="ARBA00013376"/>
    </source>
</evidence>
<protein>
    <recommendedName>
        <fullName evidence="5 11">Homoserine dehydrogenase</fullName>
        <ecNumber evidence="4 11">1.1.1.3</ecNumber>
    </recommendedName>
</protein>
<keyword evidence="6 11" id="KW-0028">Amino-acid biosynthesis</keyword>
<evidence type="ECO:0000256" key="3">
    <source>
        <dbReference type="ARBA" id="ARBA00006753"/>
    </source>
</evidence>
<organism evidence="14 15">
    <name type="scientific">Leptospira inadai serovar Lyme</name>
    <dbReference type="NCBI Taxonomy" id="293084"/>
    <lineage>
        <taxon>Bacteria</taxon>
        <taxon>Pseudomonadati</taxon>
        <taxon>Spirochaetota</taxon>
        <taxon>Spirochaetia</taxon>
        <taxon>Leptospirales</taxon>
        <taxon>Leptospiraceae</taxon>
        <taxon>Leptospira</taxon>
    </lineage>
</organism>
<sequence>METIHIGMIGAGTVGSGVLKILREETRKIEKDFGLSIVLHSVCTRTPGKVLPILKEFPNTILTDDILKVAGNPEIDIILELIGGTTTSEEIVVRSLQAKQTVITANKALLSEKGDSLFKIAEENHSEIGYEAAVGGAIPVVRAIRTCLAGDRFLGLYGILNGTTNFILSKMEKENLNYAEALRLAQEKGFAEADPSFDVEGIDTAHKISILGSLAFGEKIPLQSITTEGITKITRLDIQFASDLGYRIKLLGLVRKLDGKIEARVQPVMIPVQHAFASVMNETNAVYYKTAYAGSGLLVGKGAGALPTASAVIADLIYYAFRRKKNLTLERNRFHRASISEANQTEARYYLRFNSVDQPGVLAEIAKVLGTNGVSISSVRQNESDQEPVEVVVVTHPCIEASILASLGRIDSLDVILEPSIAIRLEDKL</sequence>
<keyword evidence="8 11" id="KW-0521">NADP</keyword>
<comment type="pathway">
    <text evidence="2 11">Amino-acid biosynthesis; L-methionine biosynthesis via de novo pathway; L-homoserine from L-aspartate: step 3/3.</text>
</comment>
<dbReference type="NCBIfam" id="NF004976">
    <property type="entry name" value="PRK06349.1"/>
    <property type="match status" value="1"/>
</dbReference>
<name>A0ABX4YLE0_9LEPT</name>
<dbReference type="SUPFAM" id="SSF55021">
    <property type="entry name" value="ACT-like"/>
    <property type="match status" value="1"/>
</dbReference>
<evidence type="ECO:0000313" key="14">
    <source>
        <dbReference type="EMBL" id="PNV76091.1"/>
    </source>
</evidence>
<dbReference type="Gene3D" id="3.30.70.260">
    <property type="match status" value="1"/>
</dbReference>
<reference evidence="14" key="1">
    <citation type="submission" date="2018-01" db="EMBL/GenBank/DDBJ databases">
        <title>Genomic characterization of Leptospira inadai serogroup Lyme isolated from captured rat in Brazil and comparative analysis with human reference strain.</title>
        <authorList>
            <person name="Moreno L.Z."/>
            <person name="Loureiro A.P."/>
            <person name="Miraglia F."/>
            <person name="Kremer F.S."/>
            <person name="Eslabao M.R."/>
            <person name="Dellagostin O.A."/>
            <person name="Lilenbaum W."/>
            <person name="Moreno A.M."/>
        </authorList>
    </citation>
    <scope>NUCLEOTIDE SEQUENCE [LARGE SCALE GENOMIC DNA]</scope>
    <source>
        <strain evidence="14">M34/99</strain>
    </source>
</reference>
<dbReference type="InterPro" id="IPR002912">
    <property type="entry name" value="ACT_dom"/>
</dbReference>
<evidence type="ECO:0000256" key="9">
    <source>
        <dbReference type="ARBA" id="ARBA00023002"/>
    </source>
</evidence>
<proteinExistence type="inferred from homology"/>
<comment type="caution">
    <text evidence="14">The sequence shown here is derived from an EMBL/GenBank/DDBJ whole genome shotgun (WGS) entry which is preliminary data.</text>
</comment>
<keyword evidence="9 11" id="KW-0560">Oxidoreductase</keyword>
<dbReference type="CDD" id="cd04881">
    <property type="entry name" value="ACT_HSDH-Hom"/>
    <property type="match status" value="1"/>
</dbReference>
<keyword evidence="15" id="KW-1185">Reference proteome</keyword>
<dbReference type="SUPFAM" id="SSF51735">
    <property type="entry name" value="NAD(P)-binding Rossmann-fold domains"/>
    <property type="match status" value="1"/>
</dbReference>
<dbReference type="Pfam" id="PF03447">
    <property type="entry name" value="NAD_binding_3"/>
    <property type="match status" value="1"/>
</dbReference>
<evidence type="ECO:0000256" key="4">
    <source>
        <dbReference type="ARBA" id="ARBA00013213"/>
    </source>
</evidence>
<dbReference type="InterPro" id="IPR005106">
    <property type="entry name" value="Asp/hSer_DH_NAD-bd"/>
</dbReference>
<evidence type="ECO:0000313" key="15">
    <source>
        <dbReference type="Proteomes" id="UP000094669"/>
    </source>
</evidence>
<evidence type="ECO:0000256" key="11">
    <source>
        <dbReference type="RuleBase" id="RU000579"/>
    </source>
</evidence>
<evidence type="ECO:0000256" key="12">
    <source>
        <dbReference type="RuleBase" id="RU004171"/>
    </source>
</evidence>
<evidence type="ECO:0000256" key="6">
    <source>
        <dbReference type="ARBA" id="ARBA00022605"/>
    </source>
</evidence>
<dbReference type="Proteomes" id="UP000094669">
    <property type="component" value="Unassembled WGS sequence"/>
</dbReference>
<dbReference type="PROSITE" id="PS01042">
    <property type="entry name" value="HOMOSER_DHGENASE"/>
    <property type="match status" value="1"/>
</dbReference>
<evidence type="ECO:0000256" key="8">
    <source>
        <dbReference type="ARBA" id="ARBA00022857"/>
    </source>
</evidence>
<dbReference type="PIRSF" id="PIRSF000098">
    <property type="entry name" value="Homoser_dehydrog"/>
    <property type="match status" value="1"/>
</dbReference>
<dbReference type="EC" id="1.1.1.3" evidence="4 11"/>
<dbReference type="InterPro" id="IPR036291">
    <property type="entry name" value="NAD(P)-bd_dom_sf"/>
</dbReference>
<dbReference type="PANTHER" id="PTHR43331">
    <property type="entry name" value="HOMOSERINE DEHYDROGENASE"/>
    <property type="match status" value="1"/>
</dbReference>
<accession>A0ABX4YLE0</accession>
<gene>
    <name evidence="14" type="ORF">BES34_005045</name>
</gene>
<dbReference type="InterPro" id="IPR016204">
    <property type="entry name" value="HDH"/>
</dbReference>